<evidence type="ECO:0000313" key="3">
    <source>
        <dbReference type="Proteomes" id="UP000036893"/>
    </source>
</evidence>
<feature type="compositionally biased region" description="Basic and acidic residues" evidence="1">
    <location>
        <begin position="12"/>
        <end position="39"/>
    </location>
</feature>
<protein>
    <submittedName>
        <fullName evidence="2">Uncharacterized protein</fullName>
    </submittedName>
</protein>
<dbReference type="Proteomes" id="UP000036893">
    <property type="component" value="Unassembled WGS sequence"/>
</dbReference>
<feature type="region of interest" description="Disordered" evidence="1">
    <location>
        <begin position="1"/>
        <end position="83"/>
    </location>
</feature>
<dbReference type="RefSeq" id="XP_043147787.1">
    <property type="nucleotide sequence ID" value="XM_043291852.1"/>
</dbReference>
<reference evidence="2" key="1">
    <citation type="journal article" date="2015" name="Genome Announc.">
        <title>Draft Genome Sequence of the Pathogenic Filamentous Fungus Aspergillus udagawae Strain IFM 46973T.</title>
        <authorList>
            <person name="Kusuya Y."/>
            <person name="Takahashi-Nakaguchi A."/>
            <person name="Takahashi H."/>
            <person name="Yaguchi T."/>
        </authorList>
    </citation>
    <scope>NUCLEOTIDE SEQUENCE</scope>
    <source>
        <strain evidence="2">IFM 46973</strain>
    </source>
</reference>
<evidence type="ECO:0000313" key="2">
    <source>
        <dbReference type="EMBL" id="GIC90521.1"/>
    </source>
</evidence>
<dbReference type="AlphaFoldDB" id="A0A8E0V1J2"/>
<feature type="compositionally biased region" description="Basic and acidic residues" evidence="1">
    <location>
        <begin position="55"/>
        <end position="74"/>
    </location>
</feature>
<dbReference type="GeneID" id="66994433"/>
<organism evidence="2 3">
    <name type="scientific">Aspergillus udagawae</name>
    <dbReference type="NCBI Taxonomy" id="91492"/>
    <lineage>
        <taxon>Eukaryota</taxon>
        <taxon>Fungi</taxon>
        <taxon>Dikarya</taxon>
        <taxon>Ascomycota</taxon>
        <taxon>Pezizomycotina</taxon>
        <taxon>Eurotiomycetes</taxon>
        <taxon>Eurotiomycetidae</taxon>
        <taxon>Eurotiales</taxon>
        <taxon>Aspergillaceae</taxon>
        <taxon>Aspergillus</taxon>
        <taxon>Aspergillus subgen. Fumigati</taxon>
    </lineage>
</organism>
<name>A0A8E0V1J2_9EURO</name>
<reference evidence="2" key="2">
    <citation type="submission" date="2021-01" db="EMBL/GenBank/DDBJ databases">
        <title>Pan-genome distribution and transcriptional activeness of fungal secondary metabolism genes in Aspergillus section Fumigati.</title>
        <authorList>
            <person name="Takahashi H."/>
            <person name="Umemura M."/>
            <person name="Ninomiya A."/>
            <person name="Kusuya Y."/>
            <person name="Urayama S."/>
            <person name="Shimizu M."/>
            <person name="Watanabe A."/>
            <person name="Kamei K."/>
            <person name="Yaguchi T."/>
            <person name="Hagiwara D."/>
        </authorList>
    </citation>
    <scope>NUCLEOTIDE SEQUENCE</scope>
    <source>
        <strain evidence="2">IFM 46973</strain>
    </source>
</reference>
<comment type="caution">
    <text evidence="2">The sequence shown here is derived from an EMBL/GenBank/DDBJ whole genome shotgun (WGS) entry which is preliminary data.</text>
</comment>
<dbReference type="EMBL" id="BBXM02000005">
    <property type="protein sequence ID" value="GIC90521.1"/>
    <property type="molecule type" value="Genomic_DNA"/>
</dbReference>
<evidence type="ECO:0000256" key="1">
    <source>
        <dbReference type="SAM" id="MobiDB-lite"/>
    </source>
</evidence>
<proteinExistence type="predicted"/>
<accession>A0A8E0V1J2</accession>
<sequence>MSENAQTSHHAGFMDRMLHRGHHGNEQEQKDHNEEHDQQPDVQPQQGEQANPPAKEGERERVEDYVNEERKLMQEGDTYAGLM</sequence>
<gene>
    <name evidence="2" type="ORF">Aud_006956</name>
</gene>